<feature type="transmembrane region" description="Helical" evidence="1">
    <location>
        <begin position="265"/>
        <end position="284"/>
    </location>
</feature>
<evidence type="ECO:0008006" key="4">
    <source>
        <dbReference type="Google" id="ProtNLM"/>
    </source>
</evidence>
<comment type="caution">
    <text evidence="2">The sequence shown here is derived from an EMBL/GenBank/DDBJ whole genome shotgun (WGS) entry which is preliminary data.</text>
</comment>
<feature type="transmembrane region" description="Helical" evidence="1">
    <location>
        <begin position="162"/>
        <end position="181"/>
    </location>
</feature>
<organism evidence="2 3">
    <name type="scientific">Rodentibacter rarus</name>
    <dbReference type="NCBI Taxonomy" id="1908260"/>
    <lineage>
        <taxon>Bacteria</taxon>
        <taxon>Pseudomonadati</taxon>
        <taxon>Pseudomonadota</taxon>
        <taxon>Gammaproteobacteria</taxon>
        <taxon>Pasteurellales</taxon>
        <taxon>Pasteurellaceae</taxon>
        <taxon>Rodentibacter</taxon>
    </lineage>
</organism>
<feature type="transmembrane region" description="Helical" evidence="1">
    <location>
        <begin position="127"/>
        <end position="150"/>
    </location>
</feature>
<dbReference type="STRING" id="1908260.BKK50_09910"/>
<feature type="transmembrane region" description="Helical" evidence="1">
    <location>
        <begin position="12"/>
        <end position="33"/>
    </location>
</feature>
<feature type="transmembrane region" description="Helical" evidence="1">
    <location>
        <begin position="343"/>
        <end position="360"/>
    </location>
</feature>
<keyword evidence="3" id="KW-1185">Reference proteome</keyword>
<feature type="transmembrane region" description="Helical" evidence="1">
    <location>
        <begin position="404"/>
        <end position="424"/>
    </location>
</feature>
<protein>
    <recommendedName>
        <fullName evidence="4">Multidrug transporter</fullName>
    </recommendedName>
</protein>
<feature type="transmembrane region" description="Helical" evidence="1">
    <location>
        <begin position="187"/>
        <end position="209"/>
    </location>
</feature>
<dbReference type="NCBIfam" id="NF045539">
    <property type="entry name" value="MATE_efflux1"/>
    <property type="match status" value="1"/>
</dbReference>
<feature type="transmembrane region" description="Helical" evidence="1">
    <location>
        <begin position="230"/>
        <end position="253"/>
    </location>
</feature>
<feature type="transmembrane region" description="Helical" evidence="1">
    <location>
        <begin position="305"/>
        <end position="323"/>
    </location>
</feature>
<evidence type="ECO:0000256" key="1">
    <source>
        <dbReference type="SAM" id="Phobius"/>
    </source>
</evidence>
<dbReference type="OrthoDB" id="388031at2"/>
<sequence>MKIIKNFDIKLWLAFLLIMSIPTVINILRLHFIGTMPNDWGFNIASQIQWLNIIYEIIKEMLLVPLFFMLAQALKENRTALINNALSGLLLVTVIHSVVSVGIFFLAETLVTGLNQHSALIQDTAHYIKLESVAIMLSVVTEYLIVYLAVTDDYKNLIKFSLLKISLLIISDIFLISDWRISLNLGVNGIAISNILINGILTGFILSNNTIRQFIRGFHFYFDKKWFKQWFHLGMFSGFESLIRNTVFVLMILGMVNQIGKQGVYWIANSIIWGILLVPSLALAEVVKRDVAMNKSAIISNTACYMRLTIIFVILWLFSIPTWEWFLSHILIITDMNTVTEIMKLQTVFYIVFMFNNGILDSTIKALGMTKYMLYQSIFIDIFYYSSVFLIYKIGFLEMSLTNISLIFGFGMLMDIFPTIYLYLKALRKENISLSKIKWI</sequence>
<dbReference type="Proteomes" id="UP000189433">
    <property type="component" value="Unassembled WGS sequence"/>
</dbReference>
<keyword evidence="1" id="KW-0812">Transmembrane</keyword>
<evidence type="ECO:0000313" key="3">
    <source>
        <dbReference type="Proteomes" id="UP000189433"/>
    </source>
</evidence>
<gene>
    <name evidence="2" type="ORF">BKK50_09910</name>
</gene>
<keyword evidence="1" id="KW-0472">Membrane</keyword>
<name>A0A1V3IGE7_9PAST</name>
<feature type="transmembrane region" description="Helical" evidence="1">
    <location>
        <begin position="372"/>
        <end position="392"/>
    </location>
</feature>
<keyword evidence="1" id="KW-1133">Transmembrane helix</keyword>
<evidence type="ECO:0000313" key="2">
    <source>
        <dbReference type="EMBL" id="OOF40118.1"/>
    </source>
</evidence>
<proteinExistence type="predicted"/>
<reference evidence="2 3" key="1">
    <citation type="submission" date="2016-10" db="EMBL/GenBank/DDBJ databases">
        <title>Rodentibacter gen. nov. and new species.</title>
        <authorList>
            <person name="Christensen H."/>
        </authorList>
    </citation>
    <scope>NUCLEOTIDE SEQUENCE [LARGE SCALE GENOMIC DNA]</scope>
    <source>
        <strain evidence="2 3">CCUG17206</strain>
    </source>
</reference>
<feature type="transmembrane region" description="Helical" evidence="1">
    <location>
        <begin position="53"/>
        <end position="74"/>
    </location>
</feature>
<dbReference type="AlphaFoldDB" id="A0A1V3IGE7"/>
<feature type="transmembrane region" description="Helical" evidence="1">
    <location>
        <begin position="86"/>
        <end position="107"/>
    </location>
</feature>
<dbReference type="EMBL" id="MLHJ01000108">
    <property type="protein sequence ID" value="OOF40118.1"/>
    <property type="molecule type" value="Genomic_DNA"/>
</dbReference>
<dbReference type="RefSeq" id="WP_077417699.1">
    <property type="nucleotide sequence ID" value="NZ_MLHJ01000108.1"/>
</dbReference>
<accession>A0A1V3IGE7</accession>